<dbReference type="OrthoDB" id="2745898at2759"/>
<protein>
    <submittedName>
        <fullName evidence="1">Uncharacterized protein</fullName>
    </submittedName>
</protein>
<evidence type="ECO:0000313" key="2">
    <source>
        <dbReference type="Proteomes" id="UP000217790"/>
    </source>
</evidence>
<dbReference type="AlphaFoldDB" id="A0A2H3E268"/>
<name>A0A2H3E268_ARMGA</name>
<dbReference type="EMBL" id="KZ293649">
    <property type="protein sequence ID" value="PBK97218.1"/>
    <property type="molecule type" value="Genomic_DNA"/>
</dbReference>
<dbReference type="InParanoid" id="A0A2H3E268"/>
<sequence length="461" mass="52208">MRIGRLHKEVIAGSLVPSPCLTPSPLSPFCIVQNRATGHLQVRKSLNIRLPASPMKGHCARLSSLPNEIIDAIVDENQDDKAALRACSLVNHSWTYSSQRHIFSRVNFNNKRTNNLGQRHSQRSIEQFYTLICAHPFIATLVKAVDVSPLLDARLLARTLEKLTELENISIDLCGFHWDELSLYLRNTLVGTLRSLRITNLELHEGQFLHCEDFLALLGSSSHLKRLTLVGVSCGNFLDSRSRAENVNGLELQLESLAITLYDHSYYPLLKLLQSSVNLSSLDRLSVLTAGSGHLAERVVIAREILGRLSGSPLKYLALNVCLGEPLSNLIDVSQLRSIHIRLWWIRLDGHAKPDEWLRWMYAIFQEFAQWHKMEEATFEIFYASDFTVYVNEWAALDAVLGTIQSLKKVHLRLDNYDVARARWRHLREYPSSLGDDTNSVLPALAERKILFVEVAANFPC</sequence>
<reference evidence="2" key="1">
    <citation type="journal article" date="2017" name="Nat. Ecol. Evol.">
        <title>Genome expansion and lineage-specific genetic innovations in the forest pathogenic fungi Armillaria.</title>
        <authorList>
            <person name="Sipos G."/>
            <person name="Prasanna A.N."/>
            <person name="Walter M.C."/>
            <person name="O'Connor E."/>
            <person name="Balint B."/>
            <person name="Krizsan K."/>
            <person name="Kiss B."/>
            <person name="Hess J."/>
            <person name="Varga T."/>
            <person name="Slot J."/>
            <person name="Riley R."/>
            <person name="Boka B."/>
            <person name="Rigling D."/>
            <person name="Barry K."/>
            <person name="Lee J."/>
            <person name="Mihaltcheva S."/>
            <person name="LaButti K."/>
            <person name="Lipzen A."/>
            <person name="Waldron R."/>
            <person name="Moloney N.M."/>
            <person name="Sperisen C."/>
            <person name="Kredics L."/>
            <person name="Vagvoelgyi C."/>
            <person name="Patrignani A."/>
            <person name="Fitzpatrick D."/>
            <person name="Nagy I."/>
            <person name="Doyle S."/>
            <person name="Anderson J.B."/>
            <person name="Grigoriev I.V."/>
            <person name="Gueldener U."/>
            <person name="Muensterkoetter M."/>
            <person name="Nagy L.G."/>
        </authorList>
    </citation>
    <scope>NUCLEOTIDE SEQUENCE [LARGE SCALE GENOMIC DNA]</scope>
    <source>
        <strain evidence="2">Ar21-2</strain>
    </source>
</reference>
<evidence type="ECO:0000313" key="1">
    <source>
        <dbReference type="EMBL" id="PBK97218.1"/>
    </source>
</evidence>
<dbReference type="OMA" id="HIRLWWI"/>
<accession>A0A2H3E268</accession>
<keyword evidence="2" id="KW-1185">Reference proteome</keyword>
<dbReference type="Proteomes" id="UP000217790">
    <property type="component" value="Unassembled WGS sequence"/>
</dbReference>
<gene>
    <name evidence="1" type="ORF">ARMGADRAFT_628701</name>
</gene>
<proteinExistence type="predicted"/>
<organism evidence="1 2">
    <name type="scientific">Armillaria gallica</name>
    <name type="common">Bulbous honey fungus</name>
    <name type="synonym">Armillaria bulbosa</name>
    <dbReference type="NCBI Taxonomy" id="47427"/>
    <lineage>
        <taxon>Eukaryota</taxon>
        <taxon>Fungi</taxon>
        <taxon>Dikarya</taxon>
        <taxon>Basidiomycota</taxon>
        <taxon>Agaricomycotina</taxon>
        <taxon>Agaricomycetes</taxon>
        <taxon>Agaricomycetidae</taxon>
        <taxon>Agaricales</taxon>
        <taxon>Marasmiineae</taxon>
        <taxon>Physalacriaceae</taxon>
        <taxon>Armillaria</taxon>
    </lineage>
</organism>